<gene>
    <name evidence="2" type="ORF">GTW20_12780</name>
</gene>
<dbReference type="InterPro" id="IPR025194">
    <property type="entry name" value="RodZ-like_C"/>
</dbReference>
<protein>
    <submittedName>
        <fullName evidence="2">DUF4115 domain-containing protein</fullName>
    </submittedName>
</protein>
<evidence type="ECO:0000259" key="1">
    <source>
        <dbReference type="Pfam" id="PF13464"/>
    </source>
</evidence>
<dbReference type="Proteomes" id="UP000467124">
    <property type="component" value="Unassembled WGS sequence"/>
</dbReference>
<sequence length="129" mass="13481">MMAIVGTVALLVALVALCGYFLYRSIPGTGSASEGVNASEVAAEPVDTTETGALYIDVVGESTGVFVRVPGGDVLLDQEVVQGDSVHYRENTDGLEVAIGDPTAVELYVNGEPRDVSDRDPGYSFTLNP</sequence>
<dbReference type="Pfam" id="PF13464">
    <property type="entry name" value="RodZ_C"/>
    <property type="match status" value="1"/>
</dbReference>
<accession>A0A7K2IT03</accession>
<comment type="caution">
    <text evidence="2">The sequence shown here is derived from an EMBL/GenBank/DDBJ whole genome shotgun (WGS) entry which is preliminary data.</text>
</comment>
<evidence type="ECO:0000313" key="3">
    <source>
        <dbReference type="Proteomes" id="UP000467124"/>
    </source>
</evidence>
<proteinExistence type="predicted"/>
<feature type="domain" description="Cytoskeleton protein RodZ-like C-terminal" evidence="1">
    <location>
        <begin position="67"/>
        <end position="119"/>
    </location>
</feature>
<dbReference type="EMBL" id="WWHY01000001">
    <property type="protein sequence ID" value="MYR33112.1"/>
    <property type="molecule type" value="Genomic_DNA"/>
</dbReference>
<reference evidence="2 3" key="1">
    <citation type="journal article" date="2019" name="Nat. Commun.">
        <title>The antimicrobial potential of Streptomyces from insect microbiomes.</title>
        <authorList>
            <person name="Chevrette M.G."/>
            <person name="Carlson C.M."/>
            <person name="Ortega H.E."/>
            <person name="Thomas C."/>
            <person name="Ananiev G.E."/>
            <person name="Barns K.J."/>
            <person name="Book A.J."/>
            <person name="Cagnazzo J."/>
            <person name="Carlos C."/>
            <person name="Flanigan W."/>
            <person name="Grubbs K.J."/>
            <person name="Horn H.A."/>
            <person name="Hoffmann F.M."/>
            <person name="Klassen J.L."/>
            <person name="Knack J.J."/>
            <person name="Lewin G.R."/>
            <person name="McDonald B.R."/>
            <person name="Muller L."/>
            <person name="Melo W.G.P."/>
            <person name="Pinto-Tomas A.A."/>
            <person name="Schmitz A."/>
            <person name="Wendt-Pienkowski E."/>
            <person name="Wildman S."/>
            <person name="Zhao M."/>
            <person name="Zhang F."/>
            <person name="Bugni T.S."/>
            <person name="Andes D.R."/>
            <person name="Pupo M.T."/>
            <person name="Currie C.R."/>
        </authorList>
    </citation>
    <scope>NUCLEOTIDE SEQUENCE [LARGE SCALE GENOMIC DNA]</scope>
    <source>
        <strain evidence="2 3">SID5840</strain>
    </source>
</reference>
<dbReference type="AlphaFoldDB" id="A0A7K2IT03"/>
<organism evidence="2 3">
    <name type="scientific">Nocardiopsis alba</name>
    <dbReference type="NCBI Taxonomy" id="53437"/>
    <lineage>
        <taxon>Bacteria</taxon>
        <taxon>Bacillati</taxon>
        <taxon>Actinomycetota</taxon>
        <taxon>Actinomycetes</taxon>
        <taxon>Streptosporangiales</taxon>
        <taxon>Nocardiopsidaceae</taxon>
        <taxon>Nocardiopsis</taxon>
    </lineage>
</organism>
<name>A0A7K2IT03_9ACTN</name>
<evidence type="ECO:0000313" key="2">
    <source>
        <dbReference type="EMBL" id="MYR33112.1"/>
    </source>
</evidence>